<dbReference type="PANTHER" id="PTHR33909">
    <property type="entry name" value="SEC TRANSLOCON ACCESSORY COMPLEX SUBUNIT YAJC"/>
    <property type="match status" value="1"/>
</dbReference>
<evidence type="ECO:0000256" key="9">
    <source>
        <dbReference type="ARBA" id="ARBA00023136"/>
    </source>
</evidence>
<keyword evidence="5 11" id="KW-0812">Transmembrane</keyword>
<evidence type="ECO:0000256" key="5">
    <source>
        <dbReference type="ARBA" id="ARBA00022692"/>
    </source>
</evidence>
<keyword evidence="13" id="KW-1185">Reference proteome</keyword>
<dbReference type="RefSeq" id="WP_215533747.1">
    <property type="nucleotide sequence ID" value="NZ_AP023321.1"/>
</dbReference>
<evidence type="ECO:0000256" key="1">
    <source>
        <dbReference type="ARBA" id="ARBA00004162"/>
    </source>
</evidence>
<keyword evidence="3" id="KW-0813">Transport</keyword>
<evidence type="ECO:0000256" key="7">
    <source>
        <dbReference type="ARBA" id="ARBA00022989"/>
    </source>
</evidence>
<keyword evidence="8" id="KW-0811">Translocation</keyword>
<feature type="compositionally biased region" description="Basic and acidic residues" evidence="10">
    <location>
        <begin position="110"/>
        <end position="134"/>
    </location>
</feature>
<keyword evidence="9 11" id="KW-0472">Membrane</keyword>
<feature type="transmembrane region" description="Helical" evidence="11">
    <location>
        <begin position="20"/>
        <end position="38"/>
    </location>
</feature>
<comment type="subcellular location">
    <subcellularLocation>
        <location evidence="1">Cell membrane</location>
        <topology evidence="1">Single-pass membrane protein</topology>
    </subcellularLocation>
</comment>
<feature type="region of interest" description="Disordered" evidence="10">
    <location>
        <begin position="104"/>
        <end position="134"/>
    </location>
</feature>
<evidence type="ECO:0000256" key="11">
    <source>
        <dbReference type="SAM" id="Phobius"/>
    </source>
</evidence>
<dbReference type="AlphaFoldDB" id="A0A7I8D4T4"/>
<name>A0A7I8D4T4_9FIRM</name>
<protein>
    <recommendedName>
        <fullName evidence="14">Preprotein translocase subunit YajC</fullName>
    </recommendedName>
</protein>
<dbReference type="PANTHER" id="PTHR33909:SF1">
    <property type="entry name" value="SEC TRANSLOCON ACCESSORY COMPLEX SUBUNIT YAJC"/>
    <property type="match status" value="1"/>
</dbReference>
<dbReference type="KEGG" id="sman:C12CBH8_11280"/>
<keyword evidence="6" id="KW-0653">Protein transport</keyword>
<comment type="similarity">
    <text evidence="2">Belongs to the YajC family.</text>
</comment>
<reference evidence="13" key="1">
    <citation type="submission" date="2020-07" db="EMBL/GenBank/DDBJ databases">
        <title>Complete genome sequencing of Clostridia bacterium strain 12CBH8.</title>
        <authorList>
            <person name="Sakamoto M."/>
            <person name="Murakami T."/>
            <person name="Mori H."/>
        </authorList>
    </citation>
    <scope>NUCLEOTIDE SEQUENCE [LARGE SCALE GENOMIC DNA]</scope>
    <source>
        <strain evidence="13">12CBH8</strain>
    </source>
</reference>
<keyword evidence="7 11" id="KW-1133">Transmembrane helix</keyword>
<keyword evidence="4" id="KW-1003">Cell membrane</keyword>
<evidence type="ECO:0000256" key="4">
    <source>
        <dbReference type="ARBA" id="ARBA00022475"/>
    </source>
</evidence>
<dbReference type="InterPro" id="IPR003849">
    <property type="entry name" value="Preprotein_translocase_YajC"/>
</dbReference>
<dbReference type="GO" id="GO:0005886">
    <property type="term" value="C:plasma membrane"/>
    <property type="evidence" value="ECO:0007669"/>
    <property type="project" value="UniProtKB-SubCell"/>
</dbReference>
<evidence type="ECO:0000256" key="10">
    <source>
        <dbReference type="SAM" id="MobiDB-lite"/>
    </source>
</evidence>
<gene>
    <name evidence="12" type="ORF">C12CBH8_11280</name>
</gene>
<organism evidence="12 13">
    <name type="scientific">Solibaculum mannosilyticum</name>
    <dbReference type="NCBI Taxonomy" id="2780922"/>
    <lineage>
        <taxon>Bacteria</taxon>
        <taxon>Bacillati</taxon>
        <taxon>Bacillota</taxon>
        <taxon>Clostridia</taxon>
        <taxon>Eubacteriales</taxon>
        <taxon>Oscillospiraceae</taxon>
        <taxon>Solibaculum</taxon>
    </lineage>
</organism>
<dbReference type="PRINTS" id="PR01853">
    <property type="entry name" value="YAJCTRNLCASE"/>
</dbReference>
<dbReference type="Proteomes" id="UP000593890">
    <property type="component" value="Chromosome"/>
</dbReference>
<dbReference type="NCBIfam" id="TIGR00739">
    <property type="entry name" value="yajC"/>
    <property type="match status" value="1"/>
</dbReference>
<dbReference type="SMART" id="SM01323">
    <property type="entry name" value="YajC"/>
    <property type="match status" value="1"/>
</dbReference>
<dbReference type="GO" id="GO:0015031">
    <property type="term" value="P:protein transport"/>
    <property type="evidence" value="ECO:0007669"/>
    <property type="project" value="UniProtKB-KW"/>
</dbReference>
<evidence type="ECO:0000313" key="12">
    <source>
        <dbReference type="EMBL" id="BCI60489.1"/>
    </source>
</evidence>
<dbReference type="Pfam" id="PF02699">
    <property type="entry name" value="YajC"/>
    <property type="match status" value="1"/>
</dbReference>
<proteinExistence type="inferred from homology"/>
<sequence>MFETQLLETTTTTGNNTMGMILNFGLIAVLLVLMYFVMIRPQRKRQKEEQKMRDELEVGDEIVTIGGIMGKVLSIREDSILIETGADRDKIRIMKWAIQANNSRMPVDTKSSDKKKADEKKSDEKLDKKDDEKK</sequence>
<evidence type="ECO:0000256" key="3">
    <source>
        <dbReference type="ARBA" id="ARBA00022448"/>
    </source>
</evidence>
<evidence type="ECO:0000256" key="6">
    <source>
        <dbReference type="ARBA" id="ARBA00022927"/>
    </source>
</evidence>
<evidence type="ECO:0008006" key="14">
    <source>
        <dbReference type="Google" id="ProtNLM"/>
    </source>
</evidence>
<dbReference type="EMBL" id="AP023321">
    <property type="protein sequence ID" value="BCI60489.1"/>
    <property type="molecule type" value="Genomic_DNA"/>
</dbReference>
<evidence type="ECO:0000256" key="8">
    <source>
        <dbReference type="ARBA" id="ARBA00023010"/>
    </source>
</evidence>
<evidence type="ECO:0000256" key="2">
    <source>
        <dbReference type="ARBA" id="ARBA00006742"/>
    </source>
</evidence>
<evidence type="ECO:0000313" key="13">
    <source>
        <dbReference type="Proteomes" id="UP000593890"/>
    </source>
</evidence>
<accession>A0A7I8D4T4</accession>